<dbReference type="SUPFAM" id="SSF48208">
    <property type="entry name" value="Six-hairpin glycosidases"/>
    <property type="match status" value="2"/>
</dbReference>
<dbReference type="Proteomes" id="UP001179600">
    <property type="component" value="Chromosome"/>
</dbReference>
<organism evidence="1 2">
    <name type="scientific">Vagococcus lutrae</name>
    <dbReference type="NCBI Taxonomy" id="81947"/>
    <lineage>
        <taxon>Bacteria</taxon>
        <taxon>Bacillati</taxon>
        <taxon>Bacillota</taxon>
        <taxon>Bacilli</taxon>
        <taxon>Lactobacillales</taxon>
        <taxon>Enterococcaceae</taxon>
        <taxon>Vagococcus</taxon>
    </lineage>
</organism>
<dbReference type="EMBL" id="CP116507">
    <property type="protein sequence ID" value="WCG21879.1"/>
    <property type="molecule type" value="Genomic_DNA"/>
</dbReference>
<dbReference type="RefSeq" id="WP_272163021.1">
    <property type="nucleotide sequence ID" value="NZ_CP116507.1"/>
</dbReference>
<accession>A0AAE9XCL5</accession>
<dbReference type="GO" id="GO:0005975">
    <property type="term" value="P:carbohydrate metabolic process"/>
    <property type="evidence" value="ECO:0007669"/>
    <property type="project" value="InterPro"/>
</dbReference>
<evidence type="ECO:0000313" key="1">
    <source>
        <dbReference type="EMBL" id="WCG21879.1"/>
    </source>
</evidence>
<sequence>MIGVIAKEENDVTKVLSQNFIEYQIINPAFQTLEDYSSLVILGGTYEAPLSFDSYQRSQIETFIESGKKVWAEFVSGINTVTMEDVTNSRFERLVYLGKDIEGLKAGEIMDNQATLRVVPFQEVKRERTPFLAFSTEHVHSAVPDDTLKEKKSLSQYAGFFERENVLYTSVQLANFHRNRYTPAARVQALISSILEWVTDQEIIKIDLEPIYSFYPFNQAESRQERQEKLVKRALSWFEHSGTLIRDGAGGVYEGFATEINHLGIQKRAETIRADCMGEAALLYDLASVYFKDDYFLEVSKQLQDKLKKEFIITSGKMKGFVRWSNVSYQSSYGDDAARMVIPLMLSDVLHKSQDNRSEAQSILTHLVETTGPRGLRKGRVELEDLYDSEHVEYLQTFNEEFVSVHYNAYYHAALLLGYYLYGDEEYLNTAEKGLRTLMQAYPETLREQSQTQEEARFIFPLAMAYFVTKNEQYKQFLEKIMTSLEKRKTDVGCYLEWDEGYLAVMRNTEGDGECSLLSHNGDTIADLLYTNNWLPLAFSFAYLVTKETSYEDKFNLITDFFYRSQMKSNDKKLNGAWARGFDPELFEYFGSPADKGWGPYCIESGWTVAQIGAGTLFGLMLEEFEEKIKNAKWQGE</sequence>
<proteinExistence type="predicted"/>
<dbReference type="InterPro" id="IPR008928">
    <property type="entry name" value="6-hairpin_glycosidase_sf"/>
</dbReference>
<dbReference type="AlphaFoldDB" id="A0AAE9XCL5"/>
<gene>
    <name evidence="1" type="ORF">PML95_05580</name>
</gene>
<evidence type="ECO:0000313" key="2">
    <source>
        <dbReference type="Proteomes" id="UP001179600"/>
    </source>
</evidence>
<protein>
    <submittedName>
        <fullName evidence="1">Uncharacterized protein</fullName>
    </submittedName>
</protein>
<name>A0AAE9XCL5_9ENTE</name>
<reference evidence="1" key="1">
    <citation type="submission" date="2023-01" db="EMBL/GenBank/DDBJ databases">
        <title>Oxazolidinone resistance genes in florfenicol resistant enterococci from beef cattle and veal calves at slaughter.</title>
        <authorList>
            <person name="Biggel M."/>
        </authorList>
    </citation>
    <scope>NUCLEOTIDE SEQUENCE</scope>
    <source>
        <strain evidence="1">K204-1</strain>
    </source>
</reference>